<organism evidence="2 3">
    <name type="scientific">Longispora fulva</name>
    <dbReference type="NCBI Taxonomy" id="619741"/>
    <lineage>
        <taxon>Bacteria</taxon>
        <taxon>Bacillati</taxon>
        <taxon>Actinomycetota</taxon>
        <taxon>Actinomycetes</taxon>
        <taxon>Micromonosporales</taxon>
        <taxon>Micromonosporaceae</taxon>
        <taxon>Longispora</taxon>
    </lineage>
</organism>
<evidence type="ECO:0000313" key="2">
    <source>
        <dbReference type="EMBL" id="MBG6134754.1"/>
    </source>
</evidence>
<reference evidence="2" key="1">
    <citation type="submission" date="2020-11" db="EMBL/GenBank/DDBJ databases">
        <title>Sequencing the genomes of 1000 actinobacteria strains.</title>
        <authorList>
            <person name="Klenk H.-P."/>
        </authorList>
    </citation>
    <scope>NUCLEOTIDE SEQUENCE</scope>
    <source>
        <strain evidence="2">DSM 45356</strain>
    </source>
</reference>
<dbReference type="EMBL" id="JADOUF010000001">
    <property type="protein sequence ID" value="MBG6134754.1"/>
    <property type="molecule type" value="Genomic_DNA"/>
</dbReference>
<feature type="compositionally biased region" description="Basic and acidic residues" evidence="1">
    <location>
        <begin position="18"/>
        <end position="27"/>
    </location>
</feature>
<evidence type="ECO:0000313" key="3">
    <source>
        <dbReference type="Proteomes" id="UP000622552"/>
    </source>
</evidence>
<sequence>MPEPEQPRTSTAPLGSHRSAERLSERTGLRVKPSDIDDLAAAGVLVPTGEFKGNPIFRLNDLDGVSKEEIAAVVERRQSWRAASKSASGALETLGWNKEDFQRITAERGITAGPGGRYALSDIEALAADPLLVAQLAADRLLTLDQAATHLGVRRLDLDYCLAAGWLSPHELRRTAAGRHRAATVTVPMFRTADVDALLDVYGVDWAQVRTTPPGTVSPLAEWTRIPAERAAVIHAFCADLEDYYRVEVRALWRADGDIWEVEWIRDRAGEPTVEQVTRNVQQHSVHAYWTDMELRAL</sequence>
<dbReference type="RefSeq" id="WP_197001948.1">
    <property type="nucleotide sequence ID" value="NZ_BONS01000023.1"/>
</dbReference>
<comment type="caution">
    <text evidence="2">The sequence shown here is derived from an EMBL/GenBank/DDBJ whole genome shotgun (WGS) entry which is preliminary data.</text>
</comment>
<evidence type="ECO:0000256" key="1">
    <source>
        <dbReference type="SAM" id="MobiDB-lite"/>
    </source>
</evidence>
<feature type="region of interest" description="Disordered" evidence="1">
    <location>
        <begin position="1"/>
        <end position="27"/>
    </location>
</feature>
<accession>A0A8J7GAG0</accession>
<protein>
    <submittedName>
        <fullName evidence="2">Uncharacterized protein</fullName>
    </submittedName>
</protein>
<proteinExistence type="predicted"/>
<name>A0A8J7GAG0_9ACTN</name>
<keyword evidence="3" id="KW-1185">Reference proteome</keyword>
<dbReference type="AlphaFoldDB" id="A0A8J7GAG0"/>
<gene>
    <name evidence="2" type="ORF">IW245_000948</name>
</gene>
<dbReference type="Proteomes" id="UP000622552">
    <property type="component" value="Unassembled WGS sequence"/>
</dbReference>